<evidence type="ECO:0000256" key="22">
    <source>
        <dbReference type="ARBA" id="ARBA00048074"/>
    </source>
</evidence>
<comment type="catalytic activity">
    <reaction evidence="20">
        <text>hexadecanoyl-CoA + H2O = hexadecanoate + CoA + H(+)</text>
        <dbReference type="Rhea" id="RHEA:16645"/>
        <dbReference type="ChEBI" id="CHEBI:7896"/>
        <dbReference type="ChEBI" id="CHEBI:15377"/>
        <dbReference type="ChEBI" id="CHEBI:15378"/>
        <dbReference type="ChEBI" id="CHEBI:57287"/>
        <dbReference type="ChEBI" id="CHEBI:57379"/>
        <dbReference type="EC" id="3.1.2.2"/>
    </reaction>
    <physiologicalReaction direction="left-to-right" evidence="20">
        <dbReference type="Rhea" id="RHEA:16646"/>
    </physiologicalReaction>
</comment>
<dbReference type="PANTHER" id="PTHR12418">
    <property type="entry name" value="ACYL-COENZYME A THIOESTERASE THEM4"/>
    <property type="match status" value="1"/>
</dbReference>
<evidence type="ECO:0000256" key="19">
    <source>
        <dbReference type="ARBA" id="ARBA00047588"/>
    </source>
</evidence>
<comment type="catalytic activity">
    <reaction evidence="19">
        <text>octanoyl-CoA + H2O = octanoate + CoA + H(+)</text>
        <dbReference type="Rhea" id="RHEA:30143"/>
        <dbReference type="ChEBI" id="CHEBI:15377"/>
        <dbReference type="ChEBI" id="CHEBI:15378"/>
        <dbReference type="ChEBI" id="CHEBI:25646"/>
        <dbReference type="ChEBI" id="CHEBI:57287"/>
        <dbReference type="ChEBI" id="CHEBI:57386"/>
    </reaction>
    <physiologicalReaction direction="left-to-right" evidence="19">
        <dbReference type="Rhea" id="RHEA:30144"/>
    </physiologicalReaction>
</comment>
<dbReference type="PANTHER" id="PTHR12418:SF19">
    <property type="entry name" value="ACYL-COENZYME A THIOESTERASE THEM4"/>
    <property type="match status" value="1"/>
</dbReference>
<keyword evidence="6" id="KW-0053">Apoptosis</keyword>
<keyword evidence="8" id="KW-0276">Fatty acid metabolism</keyword>
<comment type="catalytic activity">
    <reaction evidence="21">
        <text>decanoyl-CoA + H2O = decanoate + CoA + H(+)</text>
        <dbReference type="Rhea" id="RHEA:40059"/>
        <dbReference type="ChEBI" id="CHEBI:15377"/>
        <dbReference type="ChEBI" id="CHEBI:15378"/>
        <dbReference type="ChEBI" id="CHEBI:27689"/>
        <dbReference type="ChEBI" id="CHEBI:57287"/>
        <dbReference type="ChEBI" id="CHEBI:61430"/>
    </reaction>
    <physiologicalReaction direction="left-to-right" evidence="21">
        <dbReference type="Rhea" id="RHEA:40060"/>
    </physiologicalReaction>
</comment>
<evidence type="ECO:0000256" key="21">
    <source>
        <dbReference type="ARBA" id="ARBA00047969"/>
    </source>
</evidence>
<evidence type="ECO:0000256" key="18">
    <source>
        <dbReference type="ARBA" id="ARBA00043210"/>
    </source>
</evidence>
<evidence type="ECO:0000256" key="15">
    <source>
        <dbReference type="ARBA" id="ARBA00038456"/>
    </source>
</evidence>
<dbReference type="EMBL" id="FOZX01000003">
    <property type="protein sequence ID" value="SFS63566.1"/>
    <property type="molecule type" value="Genomic_DNA"/>
</dbReference>
<evidence type="ECO:0000256" key="7">
    <source>
        <dbReference type="ARBA" id="ARBA00022801"/>
    </source>
</evidence>
<evidence type="ECO:0000256" key="8">
    <source>
        <dbReference type="ARBA" id="ARBA00022832"/>
    </source>
</evidence>
<feature type="domain" description="Thioesterase" evidence="24">
    <location>
        <begin position="127"/>
        <end position="199"/>
    </location>
</feature>
<comment type="catalytic activity">
    <reaction evidence="13">
        <text>(5Z,8Z,11Z,14Z)-eicosatetraenoyl-CoA + H2O = (5Z,8Z,11Z,14Z)-eicosatetraenoate + CoA + H(+)</text>
        <dbReference type="Rhea" id="RHEA:40151"/>
        <dbReference type="ChEBI" id="CHEBI:15377"/>
        <dbReference type="ChEBI" id="CHEBI:15378"/>
        <dbReference type="ChEBI" id="CHEBI:32395"/>
        <dbReference type="ChEBI" id="CHEBI:57287"/>
        <dbReference type="ChEBI" id="CHEBI:57368"/>
    </reaction>
    <physiologicalReaction direction="left-to-right" evidence="13">
        <dbReference type="Rhea" id="RHEA:40152"/>
    </physiologicalReaction>
</comment>
<evidence type="ECO:0000256" key="12">
    <source>
        <dbReference type="ARBA" id="ARBA00023273"/>
    </source>
</evidence>
<keyword evidence="9" id="KW-0809">Transit peptide</keyword>
<dbReference type="GO" id="GO:0016020">
    <property type="term" value="C:membrane"/>
    <property type="evidence" value="ECO:0007669"/>
    <property type="project" value="UniProtKB-SubCell"/>
</dbReference>
<evidence type="ECO:0000256" key="6">
    <source>
        <dbReference type="ARBA" id="ARBA00022703"/>
    </source>
</evidence>
<dbReference type="InterPro" id="IPR029069">
    <property type="entry name" value="HotDog_dom_sf"/>
</dbReference>
<dbReference type="Pfam" id="PF03061">
    <property type="entry name" value="4HBT"/>
    <property type="match status" value="1"/>
</dbReference>
<dbReference type="InterPro" id="IPR006683">
    <property type="entry name" value="Thioestr_dom"/>
</dbReference>
<evidence type="ECO:0000256" key="20">
    <source>
        <dbReference type="ARBA" id="ARBA00047734"/>
    </source>
</evidence>
<dbReference type="GO" id="GO:0005737">
    <property type="term" value="C:cytoplasm"/>
    <property type="evidence" value="ECO:0007669"/>
    <property type="project" value="UniProtKB-SubCell"/>
</dbReference>
<evidence type="ECO:0000313" key="26">
    <source>
        <dbReference type="Proteomes" id="UP000198852"/>
    </source>
</evidence>
<proteinExistence type="inferred from homology"/>
<dbReference type="EC" id="3.1.2.2" evidence="16"/>
<keyword evidence="26" id="KW-1185">Reference proteome</keyword>
<keyword evidence="5" id="KW-0963">Cytoplasm</keyword>
<evidence type="ECO:0000256" key="14">
    <source>
        <dbReference type="ARBA" id="ARBA00037002"/>
    </source>
</evidence>
<keyword evidence="11" id="KW-0472">Membrane</keyword>
<evidence type="ECO:0000256" key="11">
    <source>
        <dbReference type="ARBA" id="ARBA00023136"/>
    </source>
</evidence>
<comment type="catalytic activity">
    <reaction evidence="22">
        <text>dodecanoyl-CoA + H2O = dodecanoate + CoA + H(+)</text>
        <dbReference type="Rhea" id="RHEA:30135"/>
        <dbReference type="ChEBI" id="CHEBI:15377"/>
        <dbReference type="ChEBI" id="CHEBI:15378"/>
        <dbReference type="ChEBI" id="CHEBI:18262"/>
        <dbReference type="ChEBI" id="CHEBI:57287"/>
        <dbReference type="ChEBI" id="CHEBI:57375"/>
    </reaction>
    <physiologicalReaction direction="left-to-right" evidence="22">
        <dbReference type="Rhea" id="RHEA:30136"/>
    </physiologicalReaction>
</comment>
<name>A0A1I6RFW6_9PSEU</name>
<reference evidence="26" key="1">
    <citation type="submission" date="2016-10" db="EMBL/GenBank/DDBJ databases">
        <authorList>
            <person name="Varghese N."/>
            <person name="Submissions S."/>
        </authorList>
    </citation>
    <scope>NUCLEOTIDE SEQUENCE [LARGE SCALE GENOMIC DNA]</scope>
    <source>
        <strain evidence="26">DSM 44771</strain>
    </source>
</reference>
<evidence type="ECO:0000256" key="3">
    <source>
        <dbReference type="ARBA" id="ARBA00004632"/>
    </source>
</evidence>
<evidence type="ECO:0000256" key="9">
    <source>
        <dbReference type="ARBA" id="ARBA00022946"/>
    </source>
</evidence>
<comment type="similarity">
    <text evidence="15">Belongs to the THEM4/THEM5 thioesterase family.</text>
</comment>
<keyword evidence="12" id="KW-0966">Cell projection</keyword>
<evidence type="ECO:0000256" key="16">
    <source>
        <dbReference type="ARBA" id="ARBA00038848"/>
    </source>
</evidence>
<evidence type="ECO:0000256" key="2">
    <source>
        <dbReference type="ARBA" id="ARBA00004496"/>
    </source>
</evidence>
<protein>
    <recommendedName>
        <fullName evidence="17">Acyl-coenzyme A thioesterase THEM4</fullName>
        <ecNumber evidence="16">3.1.2.2</ecNumber>
    </recommendedName>
    <alternativeName>
        <fullName evidence="18">Thioesterase superfamily member 4</fullName>
    </alternativeName>
</protein>
<dbReference type="GO" id="GO:0006631">
    <property type="term" value="P:fatty acid metabolic process"/>
    <property type="evidence" value="ECO:0007669"/>
    <property type="project" value="UniProtKB-KW"/>
</dbReference>
<dbReference type="GO" id="GO:0016787">
    <property type="term" value="F:hydrolase activity"/>
    <property type="evidence" value="ECO:0007669"/>
    <property type="project" value="UniProtKB-KW"/>
</dbReference>
<dbReference type="CDD" id="cd03443">
    <property type="entry name" value="PaaI_thioesterase"/>
    <property type="match status" value="1"/>
</dbReference>
<accession>A0A1I6RFW6</accession>
<evidence type="ECO:0000256" key="5">
    <source>
        <dbReference type="ARBA" id="ARBA00022490"/>
    </source>
</evidence>
<comment type="catalytic activity">
    <reaction evidence="14">
        <text>(9Z)-octadecenoyl-CoA + H2O = (9Z)-octadecenoate + CoA + H(+)</text>
        <dbReference type="Rhea" id="RHEA:40139"/>
        <dbReference type="ChEBI" id="CHEBI:15377"/>
        <dbReference type="ChEBI" id="CHEBI:15378"/>
        <dbReference type="ChEBI" id="CHEBI:30823"/>
        <dbReference type="ChEBI" id="CHEBI:57287"/>
        <dbReference type="ChEBI" id="CHEBI:57387"/>
    </reaction>
    <physiologicalReaction direction="left-to-right" evidence="14">
        <dbReference type="Rhea" id="RHEA:40140"/>
    </physiologicalReaction>
</comment>
<evidence type="ECO:0000256" key="10">
    <source>
        <dbReference type="ARBA" id="ARBA00023098"/>
    </source>
</evidence>
<keyword evidence="7" id="KW-0378">Hydrolase</keyword>
<dbReference type="OrthoDB" id="5242242at2"/>
<keyword evidence="4" id="KW-1003">Cell membrane</keyword>
<dbReference type="STRING" id="95161.SAMN05660874_02172"/>
<evidence type="ECO:0000259" key="24">
    <source>
        <dbReference type="Pfam" id="PF03061"/>
    </source>
</evidence>
<dbReference type="InterPro" id="IPR052365">
    <property type="entry name" value="THEM4/THEM5_acyl-CoA_thioest"/>
</dbReference>
<organism evidence="25 26">
    <name type="scientific">Saccharopolyspora flava</name>
    <dbReference type="NCBI Taxonomy" id="95161"/>
    <lineage>
        <taxon>Bacteria</taxon>
        <taxon>Bacillati</taxon>
        <taxon>Actinomycetota</taxon>
        <taxon>Actinomycetes</taxon>
        <taxon>Pseudonocardiales</taxon>
        <taxon>Pseudonocardiaceae</taxon>
        <taxon>Saccharopolyspora</taxon>
    </lineage>
</organism>
<dbReference type="AlphaFoldDB" id="A0A1I6RFW6"/>
<evidence type="ECO:0000256" key="1">
    <source>
        <dbReference type="ARBA" id="ARBA00004170"/>
    </source>
</evidence>
<sequence>MTDERPGTTSLPTAGPVPVIPEIPAETTLLAGRIRELVEASVFTDTDGADLREAAEHVAAATALLRERTRDRPLLLSHVDGHQVSVHNPVEGPGNPLAPPMVGVEIDDSGTTTSTALLTAAYEGPPGRVHGGWVASLLDHAVGRAVAVAGHPAMTVSLTVDYRRGTPHGVPLTVHARFTGKEGRKVFARGEIVADGEVTAEATAILVTY</sequence>
<comment type="subcellular location">
    <subcellularLocation>
        <location evidence="3">Cell projection</location>
        <location evidence="3">Ruffle membrane</location>
    </subcellularLocation>
    <subcellularLocation>
        <location evidence="2">Cytoplasm</location>
    </subcellularLocation>
    <subcellularLocation>
        <location evidence="1">Membrane</location>
        <topology evidence="1">Peripheral membrane protein</topology>
    </subcellularLocation>
</comment>
<keyword evidence="10" id="KW-0443">Lipid metabolism</keyword>
<evidence type="ECO:0000256" key="17">
    <source>
        <dbReference type="ARBA" id="ARBA00040123"/>
    </source>
</evidence>
<evidence type="ECO:0000313" key="25">
    <source>
        <dbReference type="EMBL" id="SFS63566.1"/>
    </source>
</evidence>
<dbReference type="RefSeq" id="WP_093415882.1">
    <property type="nucleotide sequence ID" value="NZ_FOZX01000003.1"/>
</dbReference>
<dbReference type="Gene3D" id="3.10.129.10">
    <property type="entry name" value="Hotdog Thioesterase"/>
    <property type="match status" value="1"/>
</dbReference>
<comment type="catalytic activity">
    <reaction evidence="23">
        <text>tetradecanoyl-CoA + H2O = tetradecanoate + CoA + H(+)</text>
        <dbReference type="Rhea" id="RHEA:40119"/>
        <dbReference type="ChEBI" id="CHEBI:15377"/>
        <dbReference type="ChEBI" id="CHEBI:15378"/>
        <dbReference type="ChEBI" id="CHEBI:30807"/>
        <dbReference type="ChEBI" id="CHEBI:57287"/>
        <dbReference type="ChEBI" id="CHEBI:57385"/>
    </reaction>
    <physiologicalReaction direction="left-to-right" evidence="23">
        <dbReference type="Rhea" id="RHEA:40120"/>
    </physiologicalReaction>
</comment>
<gene>
    <name evidence="25" type="ORF">SAMN05660874_02172</name>
</gene>
<evidence type="ECO:0000256" key="4">
    <source>
        <dbReference type="ARBA" id="ARBA00022475"/>
    </source>
</evidence>
<evidence type="ECO:0000256" key="23">
    <source>
        <dbReference type="ARBA" id="ARBA00048180"/>
    </source>
</evidence>
<evidence type="ECO:0000256" key="13">
    <source>
        <dbReference type="ARBA" id="ARBA00035852"/>
    </source>
</evidence>
<dbReference type="Proteomes" id="UP000198852">
    <property type="component" value="Unassembled WGS sequence"/>
</dbReference>
<dbReference type="SUPFAM" id="SSF54637">
    <property type="entry name" value="Thioesterase/thiol ester dehydrase-isomerase"/>
    <property type="match status" value="1"/>
</dbReference>